<reference evidence="3" key="1">
    <citation type="journal article" date="2010" name="Genome Res.">
        <title>Population genomic sequencing of Coccidioides fungi reveals recent hybridization and transposon control.</title>
        <authorList>
            <person name="Neafsey D.E."/>
            <person name="Barker B.M."/>
            <person name="Sharpton T.J."/>
            <person name="Stajich J.E."/>
            <person name="Park D.J."/>
            <person name="Whiston E."/>
            <person name="Hung C.-Y."/>
            <person name="McMahan C."/>
            <person name="White J."/>
            <person name="Sykes S."/>
            <person name="Heiman D."/>
            <person name="Young S."/>
            <person name="Zeng Q."/>
            <person name="Abouelleil A."/>
            <person name="Aftuck L."/>
            <person name="Bessette D."/>
            <person name="Brown A."/>
            <person name="FitzGerald M."/>
            <person name="Lui A."/>
            <person name="Macdonald J.P."/>
            <person name="Priest M."/>
            <person name="Orbach M.J."/>
            <person name="Galgiani J.N."/>
            <person name="Kirkland T.N."/>
            <person name="Cole G.T."/>
            <person name="Birren B.W."/>
            <person name="Henn M.R."/>
            <person name="Taylor J.W."/>
            <person name="Rounsley S.D."/>
        </authorList>
    </citation>
    <scope>NUCLEOTIDE SEQUENCE [LARGE SCALE GENOMIC DNA]</scope>
    <source>
        <strain evidence="3">RMSCC 3703</strain>
    </source>
</reference>
<organism evidence="2 3">
    <name type="scientific">Coccidioides immitis RMSCC 3703</name>
    <dbReference type="NCBI Taxonomy" id="454286"/>
    <lineage>
        <taxon>Eukaryota</taxon>
        <taxon>Fungi</taxon>
        <taxon>Dikarya</taxon>
        <taxon>Ascomycota</taxon>
        <taxon>Pezizomycotina</taxon>
        <taxon>Eurotiomycetes</taxon>
        <taxon>Eurotiomycetidae</taxon>
        <taxon>Onygenales</taxon>
        <taxon>Onygenaceae</taxon>
        <taxon>Coccidioides</taxon>
    </lineage>
</organism>
<feature type="compositionally biased region" description="Basic and acidic residues" evidence="1">
    <location>
        <begin position="26"/>
        <end position="37"/>
    </location>
</feature>
<dbReference type="EMBL" id="DS268149">
    <property type="protein sequence ID" value="KMU76847.1"/>
    <property type="molecule type" value="Genomic_DNA"/>
</dbReference>
<name>A0A0J8TST2_COCIT</name>
<evidence type="ECO:0000313" key="2">
    <source>
        <dbReference type="EMBL" id="KMU76847.1"/>
    </source>
</evidence>
<feature type="compositionally biased region" description="Basic and acidic residues" evidence="1">
    <location>
        <begin position="106"/>
        <end position="120"/>
    </location>
</feature>
<feature type="region of interest" description="Disordered" evidence="1">
    <location>
        <begin position="100"/>
        <end position="120"/>
    </location>
</feature>
<accession>A0A0J8TST2</accession>
<gene>
    <name evidence="2" type="ORF">CISG_05680</name>
</gene>
<dbReference type="AlphaFoldDB" id="A0A0J8TST2"/>
<sequence length="120" mass="13956">MNTNRKEKDIEHKKEEEKEVEEEEGDGKQPLEAKEPASSDSDTCDYRSEGQRTGKAVSTWDDKGFGGWVFIDCRREKERRAWSIGSKMVKRLPKPLEESYFGSTSREAERLQGSRQRVRE</sequence>
<feature type="compositionally biased region" description="Basic and acidic residues" evidence="1">
    <location>
        <begin position="1"/>
        <end position="17"/>
    </location>
</feature>
<protein>
    <submittedName>
        <fullName evidence="2">Uncharacterized protein</fullName>
    </submittedName>
</protein>
<feature type="region of interest" description="Disordered" evidence="1">
    <location>
        <begin position="1"/>
        <end position="62"/>
    </location>
</feature>
<evidence type="ECO:0000313" key="3">
    <source>
        <dbReference type="Proteomes" id="UP000054559"/>
    </source>
</evidence>
<dbReference type="Proteomes" id="UP000054559">
    <property type="component" value="Unassembled WGS sequence"/>
</dbReference>
<evidence type="ECO:0000256" key="1">
    <source>
        <dbReference type="SAM" id="MobiDB-lite"/>
    </source>
</evidence>
<proteinExistence type="predicted"/>